<comment type="catalytic activity">
    <reaction evidence="2 18 19">
        <text>(6R)-NADPHX = (6S)-NADPHX</text>
        <dbReference type="Rhea" id="RHEA:32227"/>
        <dbReference type="ChEBI" id="CHEBI:64076"/>
        <dbReference type="ChEBI" id="CHEBI:64077"/>
        <dbReference type="EC" id="5.1.99.6"/>
    </reaction>
</comment>
<dbReference type="PROSITE" id="PS51383">
    <property type="entry name" value="YJEF_C_3"/>
    <property type="match status" value="1"/>
</dbReference>
<organism evidence="22 23">
    <name type="scientific">Pseudonocardia dioxanivorans (strain ATCC 55486 / DSM 44775 / JCM 13855 / CB1190)</name>
    <dbReference type="NCBI Taxonomy" id="675635"/>
    <lineage>
        <taxon>Bacteria</taxon>
        <taxon>Bacillati</taxon>
        <taxon>Actinomycetota</taxon>
        <taxon>Actinomycetes</taxon>
        <taxon>Pseudonocardiales</taxon>
        <taxon>Pseudonocardiaceae</taxon>
        <taxon>Pseudonocardia</taxon>
    </lineage>
</organism>
<feature type="binding site" evidence="18">
    <location>
        <begin position="125"/>
        <end position="131"/>
    </location>
    <ligand>
        <name>(6S)-NADPHX</name>
        <dbReference type="ChEBI" id="CHEBI:64076"/>
    </ligand>
</feature>
<keyword evidence="8 17" id="KW-0521">NADP</keyword>
<dbReference type="InterPro" id="IPR029056">
    <property type="entry name" value="Ribokinase-like"/>
</dbReference>
<dbReference type="GO" id="GO:0110051">
    <property type="term" value="P:metabolite repair"/>
    <property type="evidence" value="ECO:0007669"/>
    <property type="project" value="TreeGrafter"/>
</dbReference>
<evidence type="ECO:0000256" key="6">
    <source>
        <dbReference type="ARBA" id="ARBA00022741"/>
    </source>
</evidence>
<dbReference type="HAMAP" id="MF_01965">
    <property type="entry name" value="NADHX_dehydratase"/>
    <property type="match status" value="1"/>
</dbReference>
<keyword evidence="6 17" id="KW-0547">Nucleotide-binding</keyword>
<feature type="binding site" evidence="17">
    <location>
        <position position="304"/>
    </location>
    <ligand>
        <name>(6S)-NADPHX</name>
        <dbReference type="ChEBI" id="CHEBI:64076"/>
    </ligand>
</feature>
<feature type="binding site" evidence="18">
    <location>
        <position position="60"/>
    </location>
    <ligand>
        <name>K(+)</name>
        <dbReference type="ChEBI" id="CHEBI:29103"/>
    </ligand>
</feature>
<comment type="subunit">
    <text evidence="17">Homotetramer.</text>
</comment>
<keyword evidence="10 17" id="KW-0520">NAD</keyword>
<comment type="caution">
    <text evidence="18">Lacks conserved residue(s) required for the propagation of feature annotation.</text>
</comment>
<dbReference type="Pfam" id="PF01256">
    <property type="entry name" value="Carb_kinase"/>
    <property type="match status" value="1"/>
</dbReference>
<dbReference type="GO" id="GO:0052856">
    <property type="term" value="F:NAD(P)HX epimerase activity"/>
    <property type="evidence" value="ECO:0007669"/>
    <property type="project" value="UniProtKB-UniRule"/>
</dbReference>
<comment type="similarity">
    <text evidence="3 19">In the N-terminal section; belongs to the NnrE/AIBP family.</text>
</comment>
<comment type="cofactor">
    <cofactor evidence="18 19">
        <name>K(+)</name>
        <dbReference type="ChEBI" id="CHEBI:29103"/>
    </cofactor>
    <text evidence="18 19">Binds 1 potassium ion per subunit.</text>
</comment>
<dbReference type="PROSITE" id="PS51385">
    <property type="entry name" value="YJEF_N"/>
    <property type="match status" value="1"/>
</dbReference>
<feature type="domain" description="YjeF N-terminal" evidence="21">
    <location>
        <begin position="7"/>
        <end position="209"/>
    </location>
</feature>
<dbReference type="FunFam" id="3.40.50.10260:FF:000008">
    <property type="entry name" value="Multifunctional fusion protein"/>
    <property type="match status" value="1"/>
</dbReference>
<dbReference type="HAMAP" id="MF_01966">
    <property type="entry name" value="NADHX_epimerase"/>
    <property type="match status" value="1"/>
</dbReference>
<evidence type="ECO:0000256" key="9">
    <source>
        <dbReference type="ARBA" id="ARBA00022958"/>
    </source>
</evidence>
<comment type="similarity">
    <text evidence="4 19">In the C-terminal section; belongs to the NnrD/CARKD family.</text>
</comment>
<proteinExistence type="inferred from homology"/>
<dbReference type="GO" id="GO:0005524">
    <property type="term" value="F:ATP binding"/>
    <property type="evidence" value="ECO:0007669"/>
    <property type="project" value="UniProtKB-UniRule"/>
</dbReference>
<evidence type="ECO:0000256" key="13">
    <source>
        <dbReference type="ARBA" id="ARBA00023268"/>
    </source>
</evidence>
<dbReference type="CDD" id="cd01171">
    <property type="entry name" value="YXKO-related"/>
    <property type="match status" value="1"/>
</dbReference>
<dbReference type="EC" id="4.2.1.136" evidence="19"/>
<evidence type="ECO:0000256" key="14">
    <source>
        <dbReference type="ARBA" id="ARBA00025153"/>
    </source>
</evidence>
<keyword evidence="23" id="KW-1185">Reference proteome</keyword>
<evidence type="ECO:0000256" key="18">
    <source>
        <dbReference type="HAMAP-Rule" id="MF_01966"/>
    </source>
</evidence>
<evidence type="ECO:0000256" key="1">
    <source>
        <dbReference type="ARBA" id="ARBA00000013"/>
    </source>
</evidence>
<dbReference type="KEGG" id="pdx:Psed_5370"/>
<dbReference type="eggNOG" id="COG0062">
    <property type="taxonomic scope" value="Bacteria"/>
</dbReference>
<dbReference type="SUPFAM" id="SSF53613">
    <property type="entry name" value="Ribokinase-like"/>
    <property type="match status" value="1"/>
</dbReference>
<feature type="binding site" evidence="18">
    <location>
        <position position="121"/>
    </location>
    <ligand>
        <name>K(+)</name>
        <dbReference type="ChEBI" id="CHEBI:29103"/>
    </ligand>
</feature>
<protein>
    <recommendedName>
        <fullName evidence="19">Bifunctional NAD(P)H-hydrate repair enzyme</fullName>
    </recommendedName>
    <alternativeName>
        <fullName evidence="19">Nicotinamide nucleotide repair protein</fullName>
    </alternativeName>
    <domain>
        <recommendedName>
            <fullName evidence="19">ADP-dependent (S)-NAD(P)H-hydrate dehydratase</fullName>
            <ecNumber evidence="19">4.2.1.136</ecNumber>
        </recommendedName>
        <alternativeName>
            <fullName evidence="19">ADP-dependent NAD(P)HX dehydratase</fullName>
        </alternativeName>
    </domain>
    <domain>
        <recommendedName>
            <fullName evidence="19">NAD(P)H-hydrate epimerase</fullName>
            <ecNumber evidence="19">5.1.99.6</ecNumber>
        </recommendedName>
    </domain>
</protein>
<feature type="binding site" evidence="17">
    <location>
        <position position="418"/>
    </location>
    <ligand>
        <name>(6S)-NADPHX</name>
        <dbReference type="ChEBI" id="CHEBI:64076"/>
    </ligand>
</feature>
<dbReference type="SUPFAM" id="SSF64153">
    <property type="entry name" value="YjeF N-terminal domain-like"/>
    <property type="match status" value="1"/>
</dbReference>
<evidence type="ECO:0000256" key="5">
    <source>
        <dbReference type="ARBA" id="ARBA00022723"/>
    </source>
</evidence>
<evidence type="ECO:0000256" key="3">
    <source>
        <dbReference type="ARBA" id="ARBA00006001"/>
    </source>
</evidence>
<keyword evidence="12 17" id="KW-0456">Lyase</keyword>
<accession>F4CW86</accession>
<evidence type="ECO:0000256" key="17">
    <source>
        <dbReference type="HAMAP-Rule" id="MF_01965"/>
    </source>
</evidence>
<dbReference type="Gene3D" id="3.40.1190.20">
    <property type="match status" value="1"/>
</dbReference>
<comment type="function">
    <text evidence="18">Catalyzes the epimerization of the S- and R-forms of NAD(P)HX, a damaged form of NAD(P)H that is a result of enzymatic or heat-dependent hydration. This is a prerequisite for the S-specific NAD(P)H-hydrate dehydratase to allow the repair of both epimers of NAD(P)HX.</text>
</comment>
<comment type="catalytic activity">
    <reaction evidence="15 17 19">
        <text>(6S)-NADHX + ADP = AMP + phosphate + NADH + H(+)</text>
        <dbReference type="Rhea" id="RHEA:32223"/>
        <dbReference type="ChEBI" id="CHEBI:15378"/>
        <dbReference type="ChEBI" id="CHEBI:43474"/>
        <dbReference type="ChEBI" id="CHEBI:57945"/>
        <dbReference type="ChEBI" id="CHEBI:64074"/>
        <dbReference type="ChEBI" id="CHEBI:456215"/>
        <dbReference type="ChEBI" id="CHEBI:456216"/>
        <dbReference type="EC" id="4.2.1.136"/>
    </reaction>
</comment>
<reference evidence="22 23" key="1">
    <citation type="journal article" date="2011" name="J. Bacteriol.">
        <title>Genome sequence of the 1,4-dioxane-degrading Pseudonocardia dioxanivorans strain CB1190.</title>
        <authorList>
            <person name="Sales C.M."/>
            <person name="Mahendra S."/>
            <person name="Grostern A."/>
            <person name="Parales R.E."/>
            <person name="Goodwin L.A."/>
            <person name="Woyke T."/>
            <person name="Nolan M."/>
            <person name="Lapidus A."/>
            <person name="Chertkov O."/>
            <person name="Ovchinnikova G."/>
            <person name="Sczyrba A."/>
            <person name="Alvarez-Cohen L."/>
        </authorList>
    </citation>
    <scope>NUCLEOTIDE SEQUENCE [LARGE SCALE GENOMIC DNA]</scope>
    <source>
        <strain evidence="23">ATCC 55486 / DSM 44775 / JCM 13855 / CB1190</strain>
    </source>
</reference>
<comment type="catalytic activity">
    <reaction evidence="1 18 19">
        <text>(6R)-NADHX = (6S)-NADHX</text>
        <dbReference type="Rhea" id="RHEA:32215"/>
        <dbReference type="ChEBI" id="CHEBI:64074"/>
        <dbReference type="ChEBI" id="CHEBI:64075"/>
        <dbReference type="EC" id="5.1.99.6"/>
    </reaction>
</comment>
<evidence type="ECO:0000256" key="12">
    <source>
        <dbReference type="ARBA" id="ARBA00023239"/>
    </source>
</evidence>
<dbReference type="PROSITE" id="PS01050">
    <property type="entry name" value="YJEF_C_2"/>
    <property type="match status" value="1"/>
</dbReference>
<dbReference type="InterPro" id="IPR004443">
    <property type="entry name" value="YjeF_N_dom"/>
</dbReference>
<feature type="binding site" evidence="17">
    <location>
        <position position="251"/>
    </location>
    <ligand>
        <name>(6S)-NADPHX</name>
        <dbReference type="ChEBI" id="CHEBI:64076"/>
    </ligand>
</feature>
<evidence type="ECO:0000313" key="23">
    <source>
        <dbReference type="Proteomes" id="UP000007809"/>
    </source>
</evidence>
<keyword evidence="13" id="KW-0511">Multifunctional enzyme</keyword>
<name>F4CW86_PSEUX</name>
<evidence type="ECO:0000256" key="4">
    <source>
        <dbReference type="ARBA" id="ARBA00009524"/>
    </source>
</evidence>
<dbReference type="STRING" id="675635.Psed_5370"/>
<keyword evidence="9 18" id="KW-0630">Potassium</keyword>
<evidence type="ECO:0000256" key="8">
    <source>
        <dbReference type="ARBA" id="ARBA00022857"/>
    </source>
</evidence>
<evidence type="ECO:0000256" key="10">
    <source>
        <dbReference type="ARBA" id="ARBA00023027"/>
    </source>
</evidence>
<dbReference type="InterPro" id="IPR000631">
    <property type="entry name" value="CARKD"/>
</dbReference>
<feature type="binding site" evidence="17">
    <location>
        <begin position="388"/>
        <end position="392"/>
    </location>
    <ligand>
        <name>AMP</name>
        <dbReference type="ChEBI" id="CHEBI:456215"/>
    </ligand>
</feature>
<dbReference type="PANTHER" id="PTHR12592">
    <property type="entry name" value="ATP-DEPENDENT (S)-NAD(P)H-HYDRATE DEHYDRATASE FAMILY MEMBER"/>
    <property type="match status" value="1"/>
</dbReference>
<evidence type="ECO:0000256" key="15">
    <source>
        <dbReference type="ARBA" id="ARBA00048238"/>
    </source>
</evidence>
<dbReference type="PANTHER" id="PTHR12592:SF0">
    <property type="entry name" value="ATP-DEPENDENT (S)-NAD(P)H-HYDRATE DEHYDRATASE"/>
    <property type="match status" value="1"/>
</dbReference>
<evidence type="ECO:0000313" key="22">
    <source>
        <dbReference type="EMBL" id="AEA27504.1"/>
    </source>
</evidence>
<feature type="binding site" evidence="18">
    <location>
        <position position="154"/>
    </location>
    <ligand>
        <name>(6S)-NADPHX</name>
        <dbReference type="ChEBI" id="CHEBI:64076"/>
    </ligand>
</feature>
<dbReference type="Gene3D" id="3.40.50.10260">
    <property type="entry name" value="YjeF N-terminal domain"/>
    <property type="match status" value="1"/>
</dbReference>
<dbReference type="InterPro" id="IPR030677">
    <property type="entry name" value="Nnr"/>
</dbReference>
<evidence type="ECO:0000256" key="11">
    <source>
        <dbReference type="ARBA" id="ARBA00023235"/>
    </source>
</evidence>
<dbReference type="GO" id="GO:0046872">
    <property type="term" value="F:metal ion binding"/>
    <property type="evidence" value="ECO:0007669"/>
    <property type="project" value="UniProtKB-UniRule"/>
</dbReference>
<sequence>MFTAQQIRDAERVLIDRLPAGTLMRRAAFGLAVHLARILGERAGGVAGSRVVLLVGAGDNGGDALWAGAELRRRGASVTAVLLAPDRAHPAGLAALRSAGGRAIPAARGADAVARSDLVVDGIVGISGRGALRDPAPALADAAAEAGVPVVAVDLPSGVDTDTGVVAGSAVTATETVTFGALKPVHVLAAARCGPVHLVDIGLGPLLPEPHATVLDDADVAAGWPLPGPTDDKYTQGVTGVAAGSATYPGAAVLATGAAVLATSGMVRFAGTAADGVRAAWPEVVATDDVADAGQVQAWTVGPGLGTDAGGHRVVEFVAGRGVPLCVDADAITLLAQHRDLRDAVRGRPVVITPHDREFARVAGEVGDDRIGAARRAAADLGVTVLLKGNATVVADPGGRVLVHSSVGSWAATAGSGDVLSGILGALLAAGREPAWAAAAATHVHGRAAGLAAAGAPAPASAIQAHIPAAIRAVLAARPA</sequence>
<feature type="binding site" evidence="17">
    <location>
        <position position="417"/>
    </location>
    <ligand>
        <name>AMP</name>
        <dbReference type="ChEBI" id="CHEBI:456215"/>
    </ligand>
</feature>
<dbReference type="Pfam" id="PF03853">
    <property type="entry name" value="YjeF_N"/>
    <property type="match status" value="1"/>
</dbReference>
<dbReference type="eggNOG" id="COG0063">
    <property type="taxonomic scope" value="Bacteria"/>
</dbReference>
<gene>
    <name evidence="18" type="primary">nnrE</name>
    <name evidence="17" type="synonym">nnrD</name>
    <name evidence="22" type="ordered locus">Psed_5370</name>
</gene>
<dbReference type="InterPro" id="IPR017953">
    <property type="entry name" value="Carbohydrate_kinase_pred_CS"/>
</dbReference>
<evidence type="ECO:0000259" key="21">
    <source>
        <dbReference type="PROSITE" id="PS51385"/>
    </source>
</evidence>
<evidence type="ECO:0000259" key="20">
    <source>
        <dbReference type="PROSITE" id="PS51383"/>
    </source>
</evidence>
<comment type="function">
    <text evidence="17">Catalyzes the dehydration of the S-form of NAD(P)HX at the expense of ADP, which is converted to AMP. Together with NAD(P)HX epimerase, which catalyzes the epimerization of the S- and R-forms, the enzyme allows the repair of both epimers of NAD(P)HX, a damaged form of NAD(P)H that is a result of enzymatic or heat-dependent hydration.</text>
</comment>
<comment type="function">
    <text evidence="14 19">Bifunctional enzyme that catalyzes the epimerization of the S- and R-forms of NAD(P)HX and the dehydration of the S-form of NAD(P)HX at the expense of ADP, which is converted to AMP. This allows the repair of both epimers of NAD(P)HX, a damaged form of NAD(P)H that is a result of enzymatic or heat-dependent hydration.</text>
</comment>
<feature type="domain" description="YjeF C-terminal" evidence="20">
    <location>
        <begin position="216"/>
        <end position="474"/>
    </location>
</feature>
<dbReference type="EC" id="5.1.99.6" evidence="19"/>
<dbReference type="PIRSF" id="PIRSF017184">
    <property type="entry name" value="Nnr"/>
    <property type="match status" value="1"/>
</dbReference>
<comment type="similarity">
    <text evidence="17">Belongs to the NnrD/CARKD family.</text>
</comment>
<feature type="binding site" evidence="17">
    <location>
        <position position="355"/>
    </location>
    <ligand>
        <name>(6S)-NADPHX</name>
        <dbReference type="ChEBI" id="CHEBI:64076"/>
    </ligand>
</feature>
<comment type="catalytic activity">
    <reaction evidence="16 17 19">
        <text>(6S)-NADPHX + ADP = AMP + phosphate + NADPH + H(+)</text>
        <dbReference type="Rhea" id="RHEA:32235"/>
        <dbReference type="ChEBI" id="CHEBI:15378"/>
        <dbReference type="ChEBI" id="CHEBI:43474"/>
        <dbReference type="ChEBI" id="CHEBI:57783"/>
        <dbReference type="ChEBI" id="CHEBI:64076"/>
        <dbReference type="ChEBI" id="CHEBI:456215"/>
        <dbReference type="ChEBI" id="CHEBI:456216"/>
        <dbReference type="EC" id="4.2.1.136"/>
    </reaction>
</comment>
<feature type="binding site" evidence="18">
    <location>
        <position position="157"/>
    </location>
    <ligand>
        <name>K(+)</name>
        <dbReference type="ChEBI" id="CHEBI:29103"/>
    </ligand>
</feature>
<keyword evidence="5 18" id="KW-0479">Metal-binding</keyword>
<evidence type="ECO:0000256" key="7">
    <source>
        <dbReference type="ARBA" id="ARBA00022840"/>
    </source>
</evidence>
<dbReference type="GO" id="GO:0046496">
    <property type="term" value="P:nicotinamide nucleotide metabolic process"/>
    <property type="evidence" value="ECO:0007669"/>
    <property type="project" value="UniProtKB-UniRule"/>
</dbReference>
<dbReference type="AlphaFoldDB" id="F4CW86"/>
<dbReference type="Proteomes" id="UP000007809">
    <property type="component" value="Chromosome"/>
</dbReference>
<dbReference type="HOGENOM" id="CLU_024853_4_0_11"/>
<evidence type="ECO:0000256" key="16">
    <source>
        <dbReference type="ARBA" id="ARBA00049209"/>
    </source>
</evidence>
<keyword evidence="7 17" id="KW-0067">ATP-binding</keyword>
<dbReference type="NCBIfam" id="TIGR00197">
    <property type="entry name" value="yjeF_nterm"/>
    <property type="match status" value="1"/>
</dbReference>
<comment type="similarity">
    <text evidence="18">Belongs to the NnrE/AIBP family.</text>
</comment>
<keyword evidence="11 18" id="KW-0413">Isomerase</keyword>
<feature type="binding site" evidence="18">
    <location>
        <begin position="59"/>
        <end position="63"/>
    </location>
    <ligand>
        <name>(6S)-NADPHX</name>
        <dbReference type="ChEBI" id="CHEBI:64076"/>
    </ligand>
</feature>
<evidence type="ECO:0000256" key="19">
    <source>
        <dbReference type="PIRNR" id="PIRNR017184"/>
    </source>
</evidence>
<comment type="cofactor">
    <cofactor evidence="17">
        <name>Mg(2+)</name>
        <dbReference type="ChEBI" id="CHEBI:18420"/>
    </cofactor>
</comment>
<dbReference type="InterPro" id="IPR036652">
    <property type="entry name" value="YjeF_N_dom_sf"/>
</dbReference>
<dbReference type="GO" id="GO:0052855">
    <property type="term" value="F:ADP-dependent NAD(P)H-hydrate dehydratase activity"/>
    <property type="evidence" value="ECO:0007669"/>
    <property type="project" value="UniProtKB-UniRule"/>
</dbReference>
<dbReference type="EMBL" id="CP002593">
    <property type="protein sequence ID" value="AEA27504.1"/>
    <property type="molecule type" value="Genomic_DNA"/>
</dbReference>
<evidence type="ECO:0000256" key="2">
    <source>
        <dbReference type="ARBA" id="ARBA00000909"/>
    </source>
</evidence>